<dbReference type="GO" id="GO:0005524">
    <property type="term" value="F:ATP binding"/>
    <property type="evidence" value="ECO:0007669"/>
    <property type="project" value="UniProtKB-UniRule"/>
</dbReference>
<dbReference type="HAMAP" id="MF_00636">
    <property type="entry name" value="RapZ_like"/>
    <property type="match status" value="1"/>
</dbReference>
<dbReference type="RefSeq" id="WP_012847366.1">
    <property type="nucleotide sequence ID" value="NZ_CP006664.1"/>
</dbReference>
<dbReference type="InterPro" id="IPR053930">
    <property type="entry name" value="RapZ-like_N"/>
</dbReference>
<accession>A0A076LPP4</accession>
<dbReference type="PANTHER" id="PTHR30448:SF0">
    <property type="entry name" value="RNASE ADAPTER PROTEIN RAPZ"/>
    <property type="match status" value="1"/>
</dbReference>
<feature type="binding site" evidence="4">
    <location>
        <begin position="56"/>
        <end position="59"/>
    </location>
    <ligand>
        <name>GTP</name>
        <dbReference type="ChEBI" id="CHEBI:37565"/>
    </ligand>
</feature>
<protein>
    <recommendedName>
        <fullName evidence="4">RNase adapter protein RapZ</fullName>
    </recommendedName>
</protein>
<dbReference type="GO" id="GO:0005525">
    <property type="term" value="F:GTP binding"/>
    <property type="evidence" value="ECO:0007669"/>
    <property type="project" value="UniProtKB-UniRule"/>
</dbReference>
<dbReference type="NCBIfam" id="NF003828">
    <property type="entry name" value="PRK05416.1"/>
    <property type="match status" value="1"/>
</dbReference>
<dbReference type="GeneID" id="72527387"/>
<feature type="region of interest" description="RNA-binding" evidence="4">
    <location>
        <begin position="266"/>
        <end position="283"/>
    </location>
</feature>
<evidence type="ECO:0000256" key="4">
    <source>
        <dbReference type="HAMAP-Rule" id="MF_00636"/>
    </source>
</evidence>
<evidence type="ECO:0000256" key="1">
    <source>
        <dbReference type="ARBA" id="ARBA00022741"/>
    </source>
</evidence>
<dbReference type="GO" id="GO:0003723">
    <property type="term" value="F:RNA binding"/>
    <property type="evidence" value="ECO:0007669"/>
    <property type="project" value="UniProtKB-KW"/>
</dbReference>
<dbReference type="KEGG" id="ete:ETEE_2254"/>
<gene>
    <name evidence="4" type="primary">rapZ</name>
    <name evidence="7" type="ORF">ETEE_2254</name>
</gene>
<evidence type="ECO:0000313" key="8">
    <source>
        <dbReference type="Proteomes" id="UP000028681"/>
    </source>
</evidence>
<dbReference type="SUPFAM" id="SSF52540">
    <property type="entry name" value="P-loop containing nucleoside triphosphate hydrolases"/>
    <property type="match status" value="1"/>
</dbReference>
<sequence length="283" mass="32453">MVLMIVSGRSGSGKSVALRALEDMGFYCVDNLPVELLPELARTLATRDTSAAVSIDVRNMPESPEVLETAMDHLPESFTPQLLFLDADRNTLIRRYSDTRRLHPLSSKNLSLENAIDQENELLEPLRSRADLIIDTSEMSVHELAEMLRARLLGKRERELTMVFESFGFKHGIPIDADYVFDVRFLPNPHWDPKLRPMTGLDKPVAAFLDRHTEVHNFIYQTRSYLEQWLPALENNNRSYLTVAIGCTGGKHRSVYVAEQLADYFRSRGKNVQSRHRTLEKRR</sequence>
<feature type="binding site" evidence="4">
    <location>
        <begin position="8"/>
        <end position="15"/>
    </location>
    <ligand>
        <name>ATP</name>
        <dbReference type="ChEBI" id="CHEBI:30616"/>
    </ligand>
</feature>
<dbReference type="InterPro" id="IPR027417">
    <property type="entry name" value="P-loop_NTPase"/>
</dbReference>
<comment type="similarity">
    <text evidence="4">Belongs to the RapZ-like family. RapZ subfamily.</text>
</comment>
<keyword evidence="2 4" id="KW-0067">ATP-binding</keyword>
<keyword evidence="1 4" id="KW-0547">Nucleotide-binding</keyword>
<feature type="domain" description="RapZ C-terminal" evidence="6">
    <location>
        <begin position="161"/>
        <end position="279"/>
    </location>
</feature>
<dbReference type="InterPro" id="IPR005337">
    <property type="entry name" value="RapZ-like"/>
</dbReference>
<dbReference type="HOGENOM" id="CLU_059558_1_1_6"/>
<comment type="function">
    <text evidence="4">Modulates the synthesis of GlmS, by affecting the processing and stability of the regulatory small RNA GlmZ. When glucosamine-6-phosphate (GlcN6P) concentrations are high in the cell, RapZ binds GlmZ and targets it to cleavage by RNase E. Consequently, GlmZ is inactivated and unable to activate GlmS synthesis. Under low GlcN6P concentrations, RapZ is sequestered and inactivated by an other regulatory small RNA, GlmY, preventing GlmZ degradation and leading to synthesis of GlmS.</text>
</comment>
<keyword evidence="3 4" id="KW-0342">GTP-binding</keyword>
<evidence type="ECO:0000313" key="7">
    <source>
        <dbReference type="EMBL" id="AIJ08697.1"/>
    </source>
</evidence>
<keyword evidence="4" id="KW-0694">RNA-binding</keyword>
<dbReference type="InterPro" id="IPR053931">
    <property type="entry name" value="RapZ_C"/>
</dbReference>
<dbReference type="Proteomes" id="UP000028681">
    <property type="component" value="Chromosome"/>
</dbReference>
<dbReference type="EMBL" id="CP006664">
    <property type="protein sequence ID" value="AIJ08697.1"/>
    <property type="molecule type" value="Genomic_DNA"/>
</dbReference>
<evidence type="ECO:0000259" key="5">
    <source>
        <dbReference type="Pfam" id="PF03668"/>
    </source>
</evidence>
<evidence type="ECO:0000259" key="6">
    <source>
        <dbReference type="Pfam" id="PF22740"/>
    </source>
</evidence>
<dbReference type="GO" id="GO:0016301">
    <property type="term" value="F:kinase activity"/>
    <property type="evidence" value="ECO:0007669"/>
    <property type="project" value="UniProtKB-KW"/>
</dbReference>
<name>A0A076LPP4_9GAMM</name>
<keyword evidence="7" id="KW-0808">Transferase</keyword>
<dbReference type="PANTHER" id="PTHR30448">
    <property type="entry name" value="RNASE ADAPTER PROTEIN RAPZ"/>
    <property type="match status" value="1"/>
</dbReference>
<feature type="domain" description="RapZ-like N-terminal" evidence="5">
    <location>
        <begin position="1"/>
        <end position="155"/>
    </location>
</feature>
<dbReference type="Pfam" id="PF22740">
    <property type="entry name" value="PapZ_C"/>
    <property type="match status" value="1"/>
</dbReference>
<organism evidence="7 8">
    <name type="scientific">Edwardsiella anguillarum ET080813</name>
    <dbReference type="NCBI Taxonomy" id="667120"/>
    <lineage>
        <taxon>Bacteria</taxon>
        <taxon>Pseudomonadati</taxon>
        <taxon>Pseudomonadota</taxon>
        <taxon>Gammaproteobacteria</taxon>
        <taxon>Enterobacterales</taxon>
        <taxon>Hafniaceae</taxon>
        <taxon>Edwardsiella</taxon>
    </lineage>
</organism>
<proteinExistence type="inferred from homology"/>
<dbReference type="Gene3D" id="3.40.50.300">
    <property type="entry name" value="P-loop containing nucleotide triphosphate hydrolases"/>
    <property type="match status" value="1"/>
</dbReference>
<keyword evidence="7" id="KW-0418">Kinase</keyword>
<comment type="subunit">
    <text evidence="4">Homotrimer.</text>
</comment>
<dbReference type="AlphaFoldDB" id="A0A076LPP4"/>
<evidence type="ECO:0000256" key="2">
    <source>
        <dbReference type="ARBA" id="ARBA00022840"/>
    </source>
</evidence>
<reference evidence="7 8" key="1">
    <citation type="journal article" date="2012" name="PLoS ONE">
        <title>Edwardsiella comparative phylogenomics reveal the new intra/inter-species taxonomic relationships, virulence evolution and niche adaptation mechanisms.</title>
        <authorList>
            <person name="Yang M."/>
            <person name="Lv Y."/>
            <person name="Xiao J."/>
            <person name="Wu H."/>
            <person name="Zheng H."/>
            <person name="Liu Q."/>
            <person name="Zhang Y."/>
            <person name="Wang Q."/>
        </authorList>
    </citation>
    <scope>NUCLEOTIDE SEQUENCE [LARGE SCALE GENOMIC DNA]</scope>
    <source>
        <strain evidence="8">080813</strain>
    </source>
</reference>
<dbReference type="PIRSF" id="PIRSF005052">
    <property type="entry name" value="P-loopkin"/>
    <property type="match status" value="1"/>
</dbReference>
<evidence type="ECO:0000256" key="3">
    <source>
        <dbReference type="ARBA" id="ARBA00023134"/>
    </source>
</evidence>
<dbReference type="Pfam" id="PF03668">
    <property type="entry name" value="RapZ-like_N"/>
    <property type="match status" value="1"/>
</dbReference>